<evidence type="ECO:0000256" key="1">
    <source>
        <dbReference type="ARBA" id="ARBA00004418"/>
    </source>
</evidence>
<dbReference type="GO" id="GO:0042626">
    <property type="term" value="F:ATPase-coupled transmembrane transporter activity"/>
    <property type="evidence" value="ECO:0007669"/>
    <property type="project" value="InterPro"/>
</dbReference>
<dbReference type="SUPFAM" id="SSF53850">
    <property type="entry name" value="Periplasmic binding protein-like II"/>
    <property type="match status" value="1"/>
</dbReference>
<feature type="chain" id="PRO_5026318872" evidence="5">
    <location>
        <begin position="24"/>
        <end position="333"/>
    </location>
</feature>
<protein>
    <submittedName>
        <fullName evidence="7">Aliphatic sulfonate ABC transporter substrate-binding protein</fullName>
    </submittedName>
</protein>
<gene>
    <name evidence="7" type="ORF">GHJ91_31880</name>
</gene>
<dbReference type="Pfam" id="PF09084">
    <property type="entry name" value="NMT1"/>
    <property type="match status" value="1"/>
</dbReference>
<dbReference type="PROSITE" id="PS51318">
    <property type="entry name" value="TAT"/>
    <property type="match status" value="1"/>
</dbReference>
<dbReference type="GO" id="GO:0042597">
    <property type="term" value="C:periplasmic space"/>
    <property type="evidence" value="ECO:0007669"/>
    <property type="project" value="UniProtKB-SubCell"/>
</dbReference>
<dbReference type="Gene3D" id="3.40.190.10">
    <property type="entry name" value="Periplasmic binding protein-like II"/>
    <property type="match status" value="2"/>
</dbReference>
<feature type="signal peptide" evidence="5">
    <location>
        <begin position="1"/>
        <end position="23"/>
    </location>
</feature>
<dbReference type="PANTHER" id="PTHR30024">
    <property type="entry name" value="ALIPHATIC SULFONATES-BINDING PROTEIN-RELATED"/>
    <property type="match status" value="1"/>
</dbReference>
<dbReference type="InterPro" id="IPR010067">
    <property type="entry name" value="ABC_SsuA_sub-bd"/>
</dbReference>
<proteinExistence type="inferred from homology"/>
<reference evidence="7" key="1">
    <citation type="journal article" date="2013" name="Genome Biol.">
        <title>Comparative genomics of the core and accessory genomes of 48 Sinorhizobium strains comprising five genospecies.</title>
        <authorList>
            <person name="Sugawara M."/>
            <person name="Epstein B."/>
            <person name="Badgley B.D."/>
            <person name="Unno T."/>
            <person name="Xu L."/>
            <person name="Reese J."/>
            <person name="Gyaneshwar P."/>
            <person name="Denny R."/>
            <person name="Mudge J."/>
            <person name="Bharti A.K."/>
            <person name="Farmer A.D."/>
            <person name="May G.D."/>
            <person name="Woodward J.E."/>
            <person name="Medigue C."/>
            <person name="Vallenet D."/>
            <person name="Lajus A."/>
            <person name="Rouy Z."/>
            <person name="Martinez-Vaz B."/>
            <person name="Tiffin P."/>
            <person name="Young N.D."/>
            <person name="Sadowsky M.J."/>
        </authorList>
    </citation>
    <scope>NUCLEOTIDE SEQUENCE</scope>
    <source>
        <strain evidence="7">M1</strain>
    </source>
</reference>
<dbReference type="EMBL" id="WISB01000205">
    <property type="protein sequence ID" value="MQW73531.1"/>
    <property type="molecule type" value="Genomic_DNA"/>
</dbReference>
<dbReference type="PANTHER" id="PTHR30024:SF47">
    <property type="entry name" value="TAURINE-BINDING PERIPLASMIC PROTEIN"/>
    <property type="match status" value="1"/>
</dbReference>
<evidence type="ECO:0000256" key="3">
    <source>
        <dbReference type="ARBA" id="ARBA00022448"/>
    </source>
</evidence>
<accession>A0A6G1WV31</accession>
<keyword evidence="4 5" id="KW-0732">Signal</keyword>
<feature type="domain" description="SsuA/THI5-like" evidence="6">
    <location>
        <begin position="57"/>
        <end position="254"/>
    </location>
</feature>
<dbReference type="GO" id="GO:0016020">
    <property type="term" value="C:membrane"/>
    <property type="evidence" value="ECO:0007669"/>
    <property type="project" value="InterPro"/>
</dbReference>
<comment type="similarity">
    <text evidence="2">Belongs to the bacterial solute-binding protein SsuA/TauA family.</text>
</comment>
<name>A0A6G1WV31_9HYPH</name>
<dbReference type="AlphaFoldDB" id="A0A6G1WV31"/>
<comment type="subcellular location">
    <subcellularLocation>
        <location evidence="1">Periplasm</location>
    </subcellularLocation>
</comment>
<comment type="caution">
    <text evidence="7">The sequence shown here is derived from an EMBL/GenBank/DDBJ whole genome shotgun (WGS) entry which is preliminary data.</text>
</comment>
<evidence type="ECO:0000313" key="7">
    <source>
        <dbReference type="EMBL" id="MQW73531.1"/>
    </source>
</evidence>
<evidence type="ECO:0000256" key="5">
    <source>
        <dbReference type="SAM" id="SignalP"/>
    </source>
</evidence>
<evidence type="ECO:0000256" key="2">
    <source>
        <dbReference type="ARBA" id="ARBA00010742"/>
    </source>
</evidence>
<organism evidence="7">
    <name type="scientific">Sinorhizobium medicae</name>
    <dbReference type="NCBI Taxonomy" id="110321"/>
    <lineage>
        <taxon>Bacteria</taxon>
        <taxon>Pseudomonadati</taxon>
        <taxon>Pseudomonadota</taxon>
        <taxon>Alphaproteobacteria</taxon>
        <taxon>Hyphomicrobiales</taxon>
        <taxon>Rhizobiaceae</taxon>
        <taxon>Sinorhizobium/Ensifer group</taxon>
        <taxon>Sinorhizobium</taxon>
    </lineage>
</organism>
<dbReference type="InterPro" id="IPR006311">
    <property type="entry name" value="TAT_signal"/>
</dbReference>
<evidence type="ECO:0000259" key="6">
    <source>
        <dbReference type="Pfam" id="PF09084"/>
    </source>
</evidence>
<dbReference type="InterPro" id="IPR015168">
    <property type="entry name" value="SsuA/THI5"/>
</dbReference>
<evidence type="ECO:0000256" key="4">
    <source>
        <dbReference type="ARBA" id="ARBA00022729"/>
    </source>
</evidence>
<dbReference type="NCBIfam" id="TIGR01728">
    <property type="entry name" value="SsuA_fam"/>
    <property type="match status" value="1"/>
</dbReference>
<keyword evidence="3" id="KW-0813">Transport</keyword>
<sequence length="333" mass="35526">MRRNTVTFTRRSFLGAAAAGALATPMLGVATRRGYAQVKPVRIGYIADYFGTSLTAIATDQNLWAKHGLEPDLKVFTNGPIQIQALGAGSLDFAYVGPGALWLPAMGKAKLVAINALGLSDRVIAQKGINSVADLKGKKVGVPEGTSGDMLLRLGLAKAGMSISDIEVVKMDPSTVVAAFASKQIDGAGIWYPLVGIIRKTVPDLVEVAKSDEFYPENSFPSAFVARNEVITDDIDMVGKFVATMKEANDYRAADVPRSVEITAKFLGVPIEPLQVESENGKFLTSEELAAASKDGTVAGWLKGLNDQFVAFGKMQDPLDPEDYYLADLYAGN</sequence>